<dbReference type="InterPro" id="IPR015590">
    <property type="entry name" value="Aldehyde_DH_dom"/>
</dbReference>
<dbReference type="FunFam" id="3.40.605.10:FF:000005">
    <property type="entry name" value="Succinate-semialdehyde dehydrogenase I"/>
    <property type="match status" value="1"/>
</dbReference>
<dbReference type="SUPFAM" id="SSF53720">
    <property type="entry name" value="ALDH-like"/>
    <property type="match status" value="1"/>
</dbReference>
<feature type="domain" description="Aldehyde dehydrogenase" evidence="5">
    <location>
        <begin position="20"/>
        <end position="471"/>
    </location>
</feature>
<dbReference type="InterPro" id="IPR050740">
    <property type="entry name" value="Aldehyde_DH_Superfamily"/>
</dbReference>
<dbReference type="InterPro" id="IPR016162">
    <property type="entry name" value="Ald_DH_N"/>
</dbReference>
<dbReference type="Gene3D" id="3.40.309.10">
    <property type="entry name" value="Aldehyde Dehydrogenase, Chain A, domain 2"/>
    <property type="match status" value="1"/>
</dbReference>
<keyword evidence="2 4" id="KW-0560">Oxidoreductase</keyword>
<dbReference type="NCBIfam" id="TIGR01780">
    <property type="entry name" value="SSADH"/>
    <property type="match status" value="1"/>
</dbReference>
<organism evidence="6 7">
    <name type="scientific">Rhinopithecimicrobium faecis</name>
    <dbReference type="NCBI Taxonomy" id="2820698"/>
    <lineage>
        <taxon>Bacteria</taxon>
        <taxon>Pseudomonadati</taxon>
        <taxon>Bacteroidota</taxon>
        <taxon>Sphingobacteriia</taxon>
        <taxon>Sphingobacteriales</taxon>
        <taxon>Sphingobacteriaceae</taxon>
        <taxon>Rhinopithecimicrobium</taxon>
    </lineage>
</organism>
<dbReference type="AlphaFoldDB" id="A0A8T4H6T4"/>
<accession>A0A8T4H6T4</accession>
<evidence type="ECO:0000256" key="4">
    <source>
        <dbReference type="RuleBase" id="RU003345"/>
    </source>
</evidence>
<dbReference type="PROSITE" id="PS00687">
    <property type="entry name" value="ALDEHYDE_DEHYDR_GLU"/>
    <property type="match status" value="1"/>
</dbReference>
<dbReference type="InterPro" id="IPR029510">
    <property type="entry name" value="Ald_DH_CS_GLU"/>
</dbReference>
<evidence type="ECO:0000259" key="5">
    <source>
        <dbReference type="Pfam" id="PF00171"/>
    </source>
</evidence>
<dbReference type="Pfam" id="PF00171">
    <property type="entry name" value="Aldedh"/>
    <property type="match status" value="1"/>
</dbReference>
<evidence type="ECO:0000313" key="6">
    <source>
        <dbReference type="EMBL" id="MBP3942559.1"/>
    </source>
</evidence>
<feature type="active site" evidence="3">
    <location>
        <position position="250"/>
    </location>
</feature>
<comment type="similarity">
    <text evidence="1 4">Belongs to the aldehyde dehydrogenase family.</text>
</comment>
<dbReference type="InterPro" id="IPR016161">
    <property type="entry name" value="Ald_DH/histidinol_DH"/>
</dbReference>
<dbReference type="CDD" id="cd07103">
    <property type="entry name" value="ALDH_F5_SSADH_GabD"/>
    <property type="match status" value="1"/>
</dbReference>
<dbReference type="PANTHER" id="PTHR43353">
    <property type="entry name" value="SUCCINATE-SEMIALDEHYDE DEHYDROGENASE, MITOCHONDRIAL"/>
    <property type="match status" value="1"/>
</dbReference>
<sequence>MNKFIRPQTFIDGKYYTAAQSFDLINPATGDVITAVPNLSIAECEQAIQGAHNAGLSWRQRSTYARCELVQKWHLLIQENTEALAELMTLESGKPLADSRAEISYGNSFVSWFAEEGKRAYGQTIPSANPNLRLMTIQQAVGLVAAITPWNFPLAMITRKVAPALVAGCTVILKPASQTPLTAIALAQLAFEAGIPAHVFNVITSTESAAVGELLAKHDLIRKISFTGSTGVGKTLMEQAASTIKKVSMELGGNAPFIVFEDADIDAAVKGAMAGKFRNSGQTCVSINRFYVHETVYSAFAEKLTAAVKALKVGNGLEEGVQIGPLINQKGLKKVRAHVEDALSKGAVLQTGGTSLHGLFFTPTVLTEVSSEAIIASEETFGPVCALFKFATEEEVIALANHTDFGLAAYFFTQDVARSYRVAEALEAGMIGINTGLLSNAAAPFGGVKQSGIGREGSLLGLQEYMEVKYICQGL</sequence>
<evidence type="ECO:0000313" key="7">
    <source>
        <dbReference type="Proteomes" id="UP000679691"/>
    </source>
</evidence>
<dbReference type="GO" id="GO:0004777">
    <property type="term" value="F:succinate-semialdehyde dehydrogenase (NAD+) activity"/>
    <property type="evidence" value="ECO:0007669"/>
    <property type="project" value="TreeGrafter"/>
</dbReference>
<dbReference type="RefSeq" id="WP_353546043.1">
    <property type="nucleotide sequence ID" value="NZ_JAGKSB010000003.1"/>
</dbReference>
<dbReference type="FunFam" id="3.40.309.10:FF:000004">
    <property type="entry name" value="Succinate-semialdehyde dehydrogenase I"/>
    <property type="match status" value="1"/>
</dbReference>
<proteinExistence type="inferred from homology"/>
<dbReference type="InterPro" id="IPR016163">
    <property type="entry name" value="Ald_DH_C"/>
</dbReference>
<evidence type="ECO:0000256" key="2">
    <source>
        <dbReference type="ARBA" id="ARBA00023002"/>
    </source>
</evidence>
<name>A0A8T4H6T4_9SPHI</name>
<gene>
    <name evidence="6" type="ORF">J5U18_03090</name>
</gene>
<evidence type="ECO:0000256" key="3">
    <source>
        <dbReference type="PROSITE-ProRule" id="PRU10007"/>
    </source>
</evidence>
<comment type="caution">
    <text evidence="6">The sequence shown here is derived from an EMBL/GenBank/DDBJ whole genome shotgun (WGS) entry which is preliminary data.</text>
</comment>
<dbReference type="EMBL" id="JAGKSB010000003">
    <property type="protein sequence ID" value="MBP3942559.1"/>
    <property type="molecule type" value="Genomic_DNA"/>
</dbReference>
<dbReference type="InterPro" id="IPR010102">
    <property type="entry name" value="Succ_semiAld_DH"/>
</dbReference>
<dbReference type="PANTHER" id="PTHR43353:SF5">
    <property type="entry name" value="SUCCINATE-SEMIALDEHYDE DEHYDROGENASE, MITOCHONDRIAL"/>
    <property type="match status" value="1"/>
</dbReference>
<keyword evidence="7" id="KW-1185">Reference proteome</keyword>
<dbReference type="Gene3D" id="3.40.605.10">
    <property type="entry name" value="Aldehyde Dehydrogenase, Chain A, domain 1"/>
    <property type="match status" value="1"/>
</dbReference>
<dbReference type="GO" id="GO:0009450">
    <property type="term" value="P:gamma-aminobutyric acid catabolic process"/>
    <property type="evidence" value="ECO:0007669"/>
    <property type="project" value="InterPro"/>
</dbReference>
<evidence type="ECO:0000256" key="1">
    <source>
        <dbReference type="ARBA" id="ARBA00009986"/>
    </source>
</evidence>
<dbReference type="Proteomes" id="UP000679691">
    <property type="component" value="Unassembled WGS sequence"/>
</dbReference>
<reference evidence="6" key="1">
    <citation type="submission" date="2021-03" db="EMBL/GenBank/DDBJ databases">
        <authorList>
            <person name="Lu T."/>
            <person name="Wang Q."/>
            <person name="Han X."/>
        </authorList>
    </citation>
    <scope>NUCLEOTIDE SEQUENCE</scope>
    <source>
        <strain evidence="6">WQ 2009</strain>
    </source>
</reference>
<protein>
    <submittedName>
        <fullName evidence="6">NAD-dependent succinate-semialdehyde dehydrogenase</fullName>
    </submittedName>
</protein>